<dbReference type="EMBL" id="KZ305147">
    <property type="protein sequence ID" value="PIA25016.1"/>
    <property type="molecule type" value="Genomic_DNA"/>
</dbReference>
<evidence type="ECO:0000256" key="1">
    <source>
        <dbReference type="SAM" id="MobiDB-lite"/>
    </source>
</evidence>
<feature type="region of interest" description="Disordered" evidence="1">
    <location>
        <begin position="59"/>
        <end position="78"/>
    </location>
</feature>
<dbReference type="AlphaFoldDB" id="A0A2G5C160"/>
<keyword evidence="3" id="KW-1185">Reference proteome</keyword>
<sequence>MGFAYFNFTTNFLNRMKSPQKVEQMAKVGLHTAIFALVLSTRHHQLKPIREETRLVAEENRKKREEAERKFSENKGLM</sequence>
<protein>
    <recommendedName>
        <fullName evidence="4">ATP synthase subunit e, mitochondrial</fullName>
    </recommendedName>
</protein>
<dbReference type="InParanoid" id="A0A2G5C160"/>
<evidence type="ECO:0000313" key="3">
    <source>
        <dbReference type="Proteomes" id="UP000230069"/>
    </source>
</evidence>
<reference evidence="2 3" key="1">
    <citation type="submission" date="2017-09" db="EMBL/GenBank/DDBJ databases">
        <title>WGS assembly of Aquilegia coerulea Goldsmith.</title>
        <authorList>
            <person name="Hodges S."/>
            <person name="Kramer E."/>
            <person name="Nordborg M."/>
            <person name="Tomkins J."/>
            <person name="Borevitz J."/>
            <person name="Derieg N."/>
            <person name="Yan J."/>
            <person name="Mihaltcheva S."/>
            <person name="Hayes R.D."/>
            <person name="Rokhsar D."/>
        </authorList>
    </citation>
    <scope>NUCLEOTIDE SEQUENCE [LARGE SCALE GENOMIC DNA]</scope>
    <source>
        <strain evidence="3">cv. Goldsmith</strain>
    </source>
</reference>
<accession>A0A2G5C160</accession>
<dbReference type="Proteomes" id="UP000230069">
    <property type="component" value="Unassembled WGS sequence"/>
</dbReference>
<evidence type="ECO:0008006" key="4">
    <source>
        <dbReference type="Google" id="ProtNLM"/>
    </source>
</evidence>
<evidence type="ECO:0000313" key="2">
    <source>
        <dbReference type="EMBL" id="PIA25016.1"/>
    </source>
</evidence>
<name>A0A2G5C160_AQUCA</name>
<organism evidence="2 3">
    <name type="scientific">Aquilegia coerulea</name>
    <name type="common">Rocky mountain columbine</name>
    <dbReference type="NCBI Taxonomy" id="218851"/>
    <lineage>
        <taxon>Eukaryota</taxon>
        <taxon>Viridiplantae</taxon>
        <taxon>Streptophyta</taxon>
        <taxon>Embryophyta</taxon>
        <taxon>Tracheophyta</taxon>
        <taxon>Spermatophyta</taxon>
        <taxon>Magnoliopsida</taxon>
        <taxon>Ranunculales</taxon>
        <taxon>Ranunculaceae</taxon>
        <taxon>Thalictroideae</taxon>
        <taxon>Aquilegia</taxon>
    </lineage>
</organism>
<gene>
    <name evidence="2" type="ORF">AQUCO_13300010v1</name>
</gene>
<proteinExistence type="predicted"/>